<dbReference type="GO" id="GO:0003964">
    <property type="term" value="F:RNA-directed DNA polymerase activity"/>
    <property type="evidence" value="ECO:0007669"/>
    <property type="project" value="UniProtKB-KW"/>
</dbReference>
<dbReference type="SUPFAM" id="SSF56672">
    <property type="entry name" value="DNA/RNA polymerases"/>
    <property type="match status" value="1"/>
</dbReference>
<dbReference type="InterPro" id="IPR043502">
    <property type="entry name" value="DNA/RNA_pol_sf"/>
</dbReference>
<keyword evidence="9" id="KW-1185">Reference proteome</keyword>
<proteinExistence type="predicted"/>
<evidence type="ECO:0000256" key="4">
    <source>
        <dbReference type="ARBA" id="ARBA00022759"/>
    </source>
</evidence>
<evidence type="ECO:0000313" key="9">
    <source>
        <dbReference type="Proteomes" id="UP000765509"/>
    </source>
</evidence>
<dbReference type="InterPro" id="IPR050951">
    <property type="entry name" value="Retrovirus_Pol_polyprotein"/>
</dbReference>
<reference evidence="8" key="1">
    <citation type="submission" date="2021-03" db="EMBL/GenBank/DDBJ databases">
        <title>Draft genome sequence of rust myrtle Austropuccinia psidii MF-1, a brazilian biotype.</title>
        <authorList>
            <person name="Quecine M.C."/>
            <person name="Pachon D.M.R."/>
            <person name="Bonatelli M.L."/>
            <person name="Correr F.H."/>
            <person name="Franceschini L.M."/>
            <person name="Leite T.F."/>
            <person name="Margarido G.R.A."/>
            <person name="Almeida C.A."/>
            <person name="Ferrarezi J.A."/>
            <person name="Labate C.A."/>
        </authorList>
    </citation>
    <scope>NUCLEOTIDE SEQUENCE</scope>
    <source>
        <strain evidence="8">MF-1</strain>
    </source>
</reference>
<dbReference type="InterPro" id="IPR041373">
    <property type="entry name" value="RT_RNaseH"/>
</dbReference>
<dbReference type="GO" id="GO:0016787">
    <property type="term" value="F:hydrolase activity"/>
    <property type="evidence" value="ECO:0007669"/>
    <property type="project" value="UniProtKB-KW"/>
</dbReference>
<keyword evidence="5" id="KW-0378">Hydrolase</keyword>
<dbReference type="AlphaFoldDB" id="A0A9Q3DYQ6"/>
<feature type="domain" description="Reverse transcriptase RNase H-like" evidence="7">
    <location>
        <begin position="62"/>
        <end position="168"/>
    </location>
</feature>
<evidence type="ECO:0000256" key="2">
    <source>
        <dbReference type="ARBA" id="ARBA00022695"/>
    </source>
</evidence>
<dbReference type="PANTHER" id="PTHR37984">
    <property type="entry name" value="PROTEIN CBG26694"/>
    <property type="match status" value="1"/>
</dbReference>
<evidence type="ECO:0000256" key="6">
    <source>
        <dbReference type="ARBA" id="ARBA00022918"/>
    </source>
</evidence>
<evidence type="ECO:0000313" key="8">
    <source>
        <dbReference type="EMBL" id="MBW0512640.1"/>
    </source>
</evidence>
<evidence type="ECO:0000256" key="3">
    <source>
        <dbReference type="ARBA" id="ARBA00022722"/>
    </source>
</evidence>
<keyword evidence="4" id="KW-0255">Endonuclease</keyword>
<dbReference type="Pfam" id="PF17917">
    <property type="entry name" value="RT_RNaseH"/>
    <property type="match status" value="1"/>
</dbReference>
<accession>A0A9Q3DYQ6</accession>
<dbReference type="InterPro" id="IPR043128">
    <property type="entry name" value="Rev_trsase/Diguanyl_cyclase"/>
</dbReference>
<evidence type="ECO:0000259" key="7">
    <source>
        <dbReference type="Pfam" id="PF17917"/>
    </source>
</evidence>
<dbReference type="Gene3D" id="3.30.70.270">
    <property type="match status" value="1"/>
</dbReference>
<gene>
    <name evidence="8" type="ORF">O181_052355</name>
</gene>
<evidence type="ECO:0000256" key="1">
    <source>
        <dbReference type="ARBA" id="ARBA00022679"/>
    </source>
</evidence>
<dbReference type="EMBL" id="AVOT02022908">
    <property type="protein sequence ID" value="MBW0512640.1"/>
    <property type="molecule type" value="Genomic_DNA"/>
</dbReference>
<keyword evidence="2" id="KW-0548">Nucleotidyltransferase</keyword>
<dbReference type="PANTHER" id="PTHR37984:SF5">
    <property type="entry name" value="PROTEIN NYNRIN-LIKE"/>
    <property type="match status" value="1"/>
</dbReference>
<keyword evidence="1" id="KW-0808">Transferase</keyword>
<organism evidence="8 9">
    <name type="scientific">Austropuccinia psidii MF-1</name>
    <dbReference type="NCBI Taxonomy" id="1389203"/>
    <lineage>
        <taxon>Eukaryota</taxon>
        <taxon>Fungi</taxon>
        <taxon>Dikarya</taxon>
        <taxon>Basidiomycota</taxon>
        <taxon>Pucciniomycotina</taxon>
        <taxon>Pucciniomycetes</taxon>
        <taxon>Pucciniales</taxon>
        <taxon>Sphaerophragmiaceae</taxon>
        <taxon>Austropuccinia</taxon>
    </lineage>
</organism>
<sequence length="227" mass="25891">MSFLGFSSYYRPHLKDFATLAKSLYRVCDQKKVFEMKQEMNKAYRKIRKILAEEPLLLIPDWDIPFKLYINACGDGLGAALHQVQIIADKPTEGPDRYISRQIKTTEARYGVSNMQGLFLVFALEKLHSYLDGSVFEVITHCNSVKSLLNMKNPNRHMLRWKIAIQEYRGNKTIAHKAGNIHKNSDGLSRLELGNNPDSPAYVPLEAEPHIPIEGINITDIGNEFLE</sequence>
<dbReference type="GO" id="GO:0004519">
    <property type="term" value="F:endonuclease activity"/>
    <property type="evidence" value="ECO:0007669"/>
    <property type="project" value="UniProtKB-KW"/>
</dbReference>
<name>A0A9Q3DYQ6_9BASI</name>
<protein>
    <recommendedName>
        <fullName evidence="7">Reverse transcriptase RNase H-like domain-containing protein</fullName>
    </recommendedName>
</protein>
<comment type="caution">
    <text evidence="8">The sequence shown here is derived from an EMBL/GenBank/DDBJ whole genome shotgun (WGS) entry which is preliminary data.</text>
</comment>
<keyword evidence="3" id="KW-0540">Nuclease</keyword>
<keyword evidence="6" id="KW-0695">RNA-directed DNA polymerase</keyword>
<dbReference type="Proteomes" id="UP000765509">
    <property type="component" value="Unassembled WGS sequence"/>
</dbReference>
<evidence type="ECO:0000256" key="5">
    <source>
        <dbReference type="ARBA" id="ARBA00022801"/>
    </source>
</evidence>